<evidence type="ECO:0000256" key="2">
    <source>
        <dbReference type="SAM" id="SignalP"/>
    </source>
</evidence>
<dbReference type="Gene3D" id="3.40.190.10">
    <property type="entry name" value="Periplasmic binding protein-like II"/>
    <property type="match status" value="1"/>
</dbReference>
<dbReference type="EMBL" id="SMAJ01000022">
    <property type="protein sequence ID" value="TCT01754.1"/>
    <property type="molecule type" value="Genomic_DNA"/>
</dbReference>
<reference evidence="3 4" key="1">
    <citation type="submission" date="2019-03" db="EMBL/GenBank/DDBJ databases">
        <title>Genomic Encyclopedia of Type Strains, Phase IV (KMG-IV): sequencing the most valuable type-strain genomes for metagenomic binning, comparative biology and taxonomic classification.</title>
        <authorList>
            <person name="Goeker M."/>
        </authorList>
    </citation>
    <scope>NUCLEOTIDE SEQUENCE [LARGE SCALE GENOMIC DNA]</scope>
    <source>
        <strain evidence="3 4">DSM 24591</strain>
    </source>
</reference>
<evidence type="ECO:0000256" key="1">
    <source>
        <dbReference type="ARBA" id="ARBA00006987"/>
    </source>
</evidence>
<comment type="similarity">
    <text evidence="1">Belongs to the UPF0065 (bug) family.</text>
</comment>
<dbReference type="PANTHER" id="PTHR42928:SF5">
    <property type="entry name" value="BLR1237 PROTEIN"/>
    <property type="match status" value="1"/>
</dbReference>
<dbReference type="CDD" id="cd07012">
    <property type="entry name" value="PBP2_Bug_TTT"/>
    <property type="match status" value="1"/>
</dbReference>
<feature type="signal peptide" evidence="2">
    <location>
        <begin position="1"/>
        <end position="25"/>
    </location>
</feature>
<comment type="caution">
    <text evidence="3">The sequence shown here is derived from an EMBL/GenBank/DDBJ whole genome shotgun (WGS) entry which is preliminary data.</text>
</comment>
<keyword evidence="3" id="KW-0675">Receptor</keyword>
<dbReference type="PANTHER" id="PTHR42928">
    <property type="entry name" value="TRICARBOXYLATE-BINDING PROTEIN"/>
    <property type="match status" value="1"/>
</dbReference>
<dbReference type="AlphaFoldDB" id="A0A4R3LN32"/>
<dbReference type="InterPro" id="IPR005064">
    <property type="entry name" value="BUG"/>
</dbReference>
<dbReference type="SUPFAM" id="SSF53850">
    <property type="entry name" value="Periplasmic binding protein-like II"/>
    <property type="match status" value="1"/>
</dbReference>
<evidence type="ECO:0000313" key="4">
    <source>
        <dbReference type="Proteomes" id="UP000295525"/>
    </source>
</evidence>
<dbReference type="Gene3D" id="3.40.190.150">
    <property type="entry name" value="Bordetella uptake gene, domain 1"/>
    <property type="match status" value="1"/>
</dbReference>
<dbReference type="Proteomes" id="UP000295525">
    <property type="component" value="Unassembled WGS sequence"/>
</dbReference>
<sequence length="324" mass="34290">MFARCCSVKTWLVALSLSFSAVASAAYPDHSIRVILPYAAGAAGDIVFRMLQPGLAKELGQPVILDYKSGAGGNIGTQEVVRAAPDGYTLLLGATNNFVINQFLYKGMSYDPSKALVPIAKVVDVPAFIYLNASVPAHNFAELKSYAEKHPGVLNYGTPGAGTTPALSGWMLSEAIHGNMTAVTYRGSAPGVQALLANQIQVYIGGYGIASAYLPSGKLRVLAVALPERFAALPSVPTTKEVGIGSAVVSNWWGMAAPKGTPAPIVERVEQALHTVLSDPAIQKKLQDQGFVVSLESTATFKANLRKEAPYWEDVIKRSGVVIN</sequence>
<keyword evidence="2" id="KW-0732">Signal</keyword>
<evidence type="ECO:0000313" key="3">
    <source>
        <dbReference type="EMBL" id="TCT01754.1"/>
    </source>
</evidence>
<dbReference type="Pfam" id="PF03401">
    <property type="entry name" value="TctC"/>
    <property type="match status" value="1"/>
</dbReference>
<dbReference type="PIRSF" id="PIRSF017082">
    <property type="entry name" value="YflP"/>
    <property type="match status" value="1"/>
</dbReference>
<keyword evidence="4" id="KW-1185">Reference proteome</keyword>
<organism evidence="3 4">
    <name type="scientific">Paralcaligenes ureilyticus</name>
    <dbReference type="NCBI Taxonomy" id="627131"/>
    <lineage>
        <taxon>Bacteria</taxon>
        <taxon>Pseudomonadati</taxon>
        <taxon>Pseudomonadota</taxon>
        <taxon>Betaproteobacteria</taxon>
        <taxon>Burkholderiales</taxon>
        <taxon>Alcaligenaceae</taxon>
        <taxon>Paralcaligenes</taxon>
    </lineage>
</organism>
<name>A0A4R3LN32_9BURK</name>
<dbReference type="InterPro" id="IPR042100">
    <property type="entry name" value="Bug_dom1"/>
</dbReference>
<protein>
    <submittedName>
        <fullName evidence="3">Tripartite-type tricarboxylate transporter receptor subunit TctC</fullName>
    </submittedName>
</protein>
<proteinExistence type="inferred from homology"/>
<accession>A0A4R3LN32</accession>
<gene>
    <name evidence="3" type="ORF">EDC26_12213</name>
</gene>
<feature type="chain" id="PRO_5020950385" evidence="2">
    <location>
        <begin position="26"/>
        <end position="324"/>
    </location>
</feature>